<keyword evidence="4 6" id="KW-0378">Hydrolase</keyword>
<evidence type="ECO:0000256" key="5">
    <source>
        <dbReference type="ARBA" id="ARBA00049534"/>
    </source>
</evidence>
<keyword evidence="6" id="KW-0007">Acetylation</keyword>
<dbReference type="HAMAP" id="MF_00313">
    <property type="entry name" value="Glutaminase"/>
    <property type="match status" value="1"/>
</dbReference>
<dbReference type="PANTHER" id="PTHR12544:SF29">
    <property type="entry name" value="GLUTAMINASE"/>
    <property type="match status" value="1"/>
</dbReference>
<dbReference type="EC" id="3.5.1.2" evidence="3 6"/>
<dbReference type="InterPro" id="IPR012338">
    <property type="entry name" value="Beta-lactam/transpept-like"/>
</dbReference>
<dbReference type="Pfam" id="PF04960">
    <property type="entry name" value="Glutaminase"/>
    <property type="match status" value="1"/>
</dbReference>
<feature type="binding site" evidence="6">
    <location>
        <position position="240"/>
    </location>
    <ligand>
        <name>substrate</name>
    </ligand>
</feature>
<proteinExistence type="inferred from homology"/>
<evidence type="ECO:0000256" key="3">
    <source>
        <dbReference type="ARBA" id="ARBA00012918"/>
    </source>
</evidence>
<feature type="binding site" evidence="6">
    <location>
        <position position="157"/>
    </location>
    <ligand>
        <name>substrate</name>
    </ligand>
</feature>
<dbReference type="RefSeq" id="WP_088265000.1">
    <property type="nucleotide sequence ID" value="NZ_JASZ02000079.1"/>
</dbReference>
<keyword evidence="8" id="KW-1185">Reference proteome</keyword>
<reference evidence="7 8" key="1">
    <citation type="submission" date="2014-01" db="EMBL/GenBank/DDBJ databases">
        <authorList>
            <consortium name="Genome Consortium for Active Teaching"/>
            <person name="Sontag T.C."/>
            <person name="Newman J.D."/>
        </authorList>
    </citation>
    <scope>NUCLEOTIDE SEQUENCE [LARGE SCALE GENOMIC DNA]</scope>
    <source>
        <strain evidence="7 8">DSM 19056</strain>
    </source>
</reference>
<feature type="binding site" evidence="6">
    <location>
        <position position="63"/>
    </location>
    <ligand>
        <name>substrate</name>
    </ligand>
</feature>
<feature type="binding site" evidence="6">
    <location>
        <position position="188"/>
    </location>
    <ligand>
        <name>substrate</name>
    </ligand>
</feature>
<dbReference type="FunFam" id="3.40.710.10:FF:000005">
    <property type="entry name" value="Glutaminase"/>
    <property type="match status" value="1"/>
</dbReference>
<dbReference type="GO" id="GO:0006537">
    <property type="term" value="P:glutamate biosynthetic process"/>
    <property type="evidence" value="ECO:0007669"/>
    <property type="project" value="TreeGrafter"/>
</dbReference>
<dbReference type="AlphaFoldDB" id="A0A246B6D1"/>
<accession>A0A246B6D1</accession>
<dbReference type="EMBL" id="JASZ02000079">
    <property type="protein sequence ID" value="OWK96932.1"/>
    <property type="molecule type" value="Genomic_DNA"/>
</dbReference>
<dbReference type="PANTHER" id="PTHR12544">
    <property type="entry name" value="GLUTAMINASE"/>
    <property type="match status" value="1"/>
</dbReference>
<dbReference type="Gene3D" id="3.40.710.10">
    <property type="entry name" value="DD-peptidase/beta-lactamase superfamily"/>
    <property type="match status" value="1"/>
</dbReference>
<feature type="binding site" evidence="6">
    <location>
        <position position="258"/>
    </location>
    <ligand>
        <name>substrate</name>
    </ligand>
</feature>
<feature type="binding site" evidence="6">
    <location>
        <position position="113"/>
    </location>
    <ligand>
        <name>substrate</name>
    </ligand>
</feature>
<dbReference type="GO" id="GO:0004359">
    <property type="term" value="F:glutaminase activity"/>
    <property type="evidence" value="ECO:0007669"/>
    <property type="project" value="UniProtKB-UniRule"/>
</dbReference>
<dbReference type="InterPro" id="IPR015868">
    <property type="entry name" value="Glutaminase"/>
</dbReference>
<evidence type="ECO:0000256" key="1">
    <source>
        <dbReference type="ARBA" id="ARBA00011076"/>
    </source>
</evidence>
<name>A0A246B6D1_9FLAO</name>
<feature type="binding site" evidence="6">
    <location>
        <position position="164"/>
    </location>
    <ligand>
        <name>substrate</name>
    </ligand>
</feature>
<dbReference type="SUPFAM" id="SSF56601">
    <property type="entry name" value="beta-lactamase/transpeptidase-like"/>
    <property type="match status" value="1"/>
</dbReference>
<dbReference type="Proteomes" id="UP000197587">
    <property type="component" value="Unassembled WGS sequence"/>
</dbReference>
<comment type="subunit">
    <text evidence="2 6">Homotetramer.</text>
</comment>
<evidence type="ECO:0000313" key="7">
    <source>
        <dbReference type="EMBL" id="OWK96932.1"/>
    </source>
</evidence>
<evidence type="ECO:0000313" key="8">
    <source>
        <dbReference type="Proteomes" id="UP000197587"/>
    </source>
</evidence>
<comment type="similarity">
    <text evidence="1 6">Belongs to the glutaminase family.</text>
</comment>
<reference evidence="7 8" key="2">
    <citation type="submission" date="2017-05" db="EMBL/GenBank/DDBJ databases">
        <title>Genome of Chryseobacterium haifense.</title>
        <authorList>
            <person name="Newman J.D."/>
        </authorList>
    </citation>
    <scope>NUCLEOTIDE SEQUENCE [LARGE SCALE GENOMIC DNA]</scope>
    <source>
        <strain evidence="7 8">DSM 19056</strain>
    </source>
</reference>
<dbReference type="NCBIfam" id="NF002133">
    <property type="entry name" value="PRK00971.1-2"/>
    <property type="match status" value="1"/>
</dbReference>
<comment type="catalytic activity">
    <reaction evidence="5 6">
        <text>L-glutamine + H2O = L-glutamate + NH4(+)</text>
        <dbReference type="Rhea" id="RHEA:15889"/>
        <dbReference type="ChEBI" id="CHEBI:15377"/>
        <dbReference type="ChEBI" id="CHEBI:28938"/>
        <dbReference type="ChEBI" id="CHEBI:29985"/>
        <dbReference type="ChEBI" id="CHEBI:58359"/>
        <dbReference type="EC" id="3.5.1.2"/>
    </reaction>
</comment>
<gene>
    <name evidence="6" type="primary">glsA</name>
    <name evidence="7" type="ORF">AP75_13905</name>
</gene>
<evidence type="ECO:0000256" key="6">
    <source>
        <dbReference type="HAMAP-Rule" id="MF_00313"/>
    </source>
</evidence>
<sequence length="304" mass="33628">MNLEEIVRATYEEVKNTDDKGRLASYIPELVNVDSESFGVFISTIDHTNFGIGNFNEKFSIQSIAKVLSLSLAYSILGEKIWTRLGVEPSGTAFNSLVQLEADKGIPRNPFINAGAIVISDILLSNLKNPKEEFLSFIRSISNNSELNYSRKIAASEKSVGFRNVALCNFIKSFGNIENEPSDVLDFYFDLCSLEMNCKELSELFLFLANNGSNIFANNSILTKSQCKRINALMQTCGLYDESGEFAFKVGLPGKSGVGGGIVAIHPNHYAIAVWSPKLNEKGNSYKGMKFLEEFTTKSQLSIF</sequence>
<dbReference type="NCBIfam" id="TIGR03814">
    <property type="entry name" value="Gln_ase"/>
    <property type="match status" value="1"/>
</dbReference>
<evidence type="ECO:0000256" key="4">
    <source>
        <dbReference type="ARBA" id="ARBA00022801"/>
    </source>
</evidence>
<dbReference type="GO" id="GO:0006543">
    <property type="term" value="P:L-glutamine catabolic process"/>
    <property type="evidence" value="ECO:0007669"/>
    <property type="project" value="TreeGrafter"/>
</dbReference>
<evidence type="ECO:0000256" key="2">
    <source>
        <dbReference type="ARBA" id="ARBA00011881"/>
    </source>
</evidence>
<organism evidence="7 8">
    <name type="scientific">Kaistella haifensis DSM 19056</name>
    <dbReference type="NCBI Taxonomy" id="1450526"/>
    <lineage>
        <taxon>Bacteria</taxon>
        <taxon>Pseudomonadati</taxon>
        <taxon>Bacteroidota</taxon>
        <taxon>Flavobacteriia</taxon>
        <taxon>Flavobacteriales</taxon>
        <taxon>Weeksellaceae</taxon>
        <taxon>Chryseobacterium group</taxon>
        <taxon>Kaistella</taxon>
    </lineage>
</organism>
<protein>
    <recommendedName>
        <fullName evidence="3 6">Glutaminase</fullName>
        <ecNumber evidence="3 6">3.5.1.2</ecNumber>
    </recommendedName>
</protein>
<comment type="caution">
    <text evidence="7">The sequence shown here is derived from an EMBL/GenBank/DDBJ whole genome shotgun (WGS) entry which is preliminary data.</text>
</comment>